<dbReference type="KEGG" id="pbl:PAAG_02689"/>
<sequence>MAKLVITGSLRESMNCCTLAPKRNRTRLFVAKANNKSKRKALQYRLEQLEGEKQSVISRNKIWSGGEIGGKIQAYDIYGIMIAHGDMGKGKQHINEDVEGFEDSLKGSMGWTSSPSQHQPAGRSNAERQGLLLGEFVKLNVLCTDGKFAFGSKPR</sequence>
<dbReference type="Proteomes" id="UP000002059">
    <property type="component" value="Partially assembled WGS sequence"/>
</dbReference>
<dbReference type="VEuPathDB" id="FungiDB:PAAG_02689"/>
<evidence type="ECO:0000313" key="3">
    <source>
        <dbReference type="Proteomes" id="UP000002059"/>
    </source>
</evidence>
<dbReference type="AlphaFoldDB" id="C1GVZ4"/>
<keyword evidence="1" id="KW-0175">Coiled coil</keyword>
<protein>
    <submittedName>
        <fullName evidence="2">Uncharacterized protein</fullName>
    </submittedName>
</protein>
<proteinExistence type="predicted"/>
<keyword evidence="3" id="KW-1185">Reference proteome</keyword>
<dbReference type="EMBL" id="KN293997">
    <property type="protein sequence ID" value="EEH40713.1"/>
    <property type="molecule type" value="Genomic_DNA"/>
</dbReference>
<evidence type="ECO:0000313" key="2">
    <source>
        <dbReference type="EMBL" id="EEH40713.1"/>
    </source>
</evidence>
<gene>
    <name evidence="2" type="ORF">PAAG_02689</name>
</gene>
<accession>C1GVZ4</accession>
<organism evidence="2 3">
    <name type="scientific">Paracoccidioides lutzii (strain ATCC MYA-826 / Pb01)</name>
    <name type="common">Paracoccidioides brasiliensis</name>
    <dbReference type="NCBI Taxonomy" id="502779"/>
    <lineage>
        <taxon>Eukaryota</taxon>
        <taxon>Fungi</taxon>
        <taxon>Dikarya</taxon>
        <taxon>Ascomycota</taxon>
        <taxon>Pezizomycotina</taxon>
        <taxon>Eurotiomycetes</taxon>
        <taxon>Eurotiomycetidae</taxon>
        <taxon>Onygenales</taxon>
        <taxon>Ajellomycetaceae</taxon>
        <taxon>Paracoccidioides</taxon>
    </lineage>
</organism>
<evidence type="ECO:0000256" key="1">
    <source>
        <dbReference type="SAM" id="Coils"/>
    </source>
</evidence>
<feature type="coiled-coil region" evidence="1">
    <location>
        <begin position="32"/>
        <end position="59"/>
    </location>
</feature>
<dbReference type="GeneID" id="9098407"/>
<dbReference type="RefSeq" id="XP_002795213.1">
    <property type="nucleotide sequence ID" value="XM_002795167.1"/>
</dbReference>
<name>C1GVZ4_PARBA</name>
<dbReference type="HOGENOM" id="CLU_1696060_0_0_1"/>
<reference evidence="2 3" key="1">
    <citation type="journal article" date="2011" name="PLoS Genet.">
        <title>Comparative genomic analysis of human fungal pathogens causing paracoccidioidomycosis.</title>
        <authorList>
            <person name="Desjardins C.A."/>
            <person name="Champion M.D."/>
            <person name="Holder J.W."/>
            <person name="Muszewska A."/>
            <person name="Goldberg J."/>
            <person name="Bailao A.M."/>
            <person name="Brigido M.M."/>
            <person name="Ferreira M.E."/>
            <person name="Garcia A.M."/>
            <person name="Grynberg M."/>
            <person name="Gujja S."/>
            <person name="Heiman D.I."/>
            <person name="Henn M.R."/>
            <person name="Kodira C.D."/>
            <person name="Leon-Narvaez H."/>
            <person name="Longo L.V."/>
            <person name="Ma L.J."/>
            <person name="Malavazi I."/>
            <person name="Matsuo A.L."/>
            <person name="Morais F.V."/>
            <person name="Pereira M."/>
            <person name="Rodriguez-Brito S."/>
            <person name="Sakthikumar S."/>
            <person name="Salem-Izacc S.M."/>
            <person name="Sykes S.M."/>
            <person name="Teixeira M.M."/>
            <person name="Vallejo M.C."/>
            <person name="Walter M.E."/>
            <person name="Yandava C."/>
            <person name="Young S."/>
            <person name="Zeng Q."/>
            <person name="Zucker J."/>
            <person name="Felipe M.S."/>
            <person name="Goldman G.H."/>
            <person name="Haas B.J."/>
            <person name="McEwen J.G."/>
            <person name="Nino-Vega G."/>
            <person name="Puccia R."/>
            <person name="San-Blas G."/>
            <person name="Soares C.M."/>
            <person name="Birren B.W."/>
            <person name="Cuomo C.A."/>
        </authorList>
    </citation>
    <scope>NUCLEOTIDE SEQUENCE [LARGE SCALE GENOMIC DNA]</scope>
    <source>
        <strain evidence="3">ATCC MYA-826 / Pb01</strain>
    </source>
</reference>